<evidence type="ECO:0000313" key="7">
    <source>
        <dbReference type="Proteomes" id="UP000011717"/>
    </source>
</evidence>
<evidence type="ECO:0000256" key="1">
    <source>
        <dbReference type="ARBA" id="ARBA00008416"/>
    </source>
</evidence>
<feature type="binding site" evidence="2">
    <location>
        <position position="57"/>
    </location>
    <ligand>
        <name>Fe cation</name>
        <dbReference type="ChEBI" id="CHEBI:24875"/>
    </ligand>
</feature>
<dbReference type="PANTHER" id="PTHR43212:SF3">
    <property type="entry name" value="QUERCETIN 2,3-DIOXYGENASE"/>
    <property type="match status" value="1"/>
</dbReference>
<dbReference type="SUPFAM" id="SSF51182">
    <property type="entry name" value="RmlC-like cupins"/>
    <property type="match status" value="1"/>
</dbReference>
<dbReference type="RefSeq" id="WP_008600260.1">
    <property type="nucleotide sequence ID" value="NZ_AMRV01000002.1"/>
</dbReference>
<keyword evidence="7" id="KW-1185">Reference proteome</keyword>
<name>M2SEM6_9SPHN</name>
<dbReference type="CDD" id="cd02910">
    <property type="entry name" value="cupin_Yhhw_N"/>
    <property type="match status" value="1"/>
</dbReference>
<feature type="domain" description="Pirin N-terminal" evidence="4">
    <location>
        <begin position="9"/>
        <end position="118"/>
    </location>
</feature>
<feature type="domain" description="Quercetin 2,3-dioxygenase C-terminal cupin" evidence="5">
    <location>
        <begin position="147"/>
        <end position="230"/>
    </location>
</feature>
<dbReference type="InterPro" id="IPR014710">
    <property type="entry name" value="RmlC-like_jellyroll"/>
</dbReference>
<dbReference type="GO" id="GO:0046872">
    <property type="term" value="F:metal ion binding"/>
    <property type="evidence" value="ECO:0007669"/>
    <property type="project" value="UniProtKB-KW"/>
</dbReference>
<dbReference type="Gene3D" id="2.60.120.10">
    <property type="entry name" value="Jelly Rolls"/>
    <property type="match status" value="2"/>
</dbReference>
<dbReference type="Pfam" id="PF02678">
    <property type="entry name" value="Pirin"/>
    <property type="match status" value="1"/>
</dbReference>
<dbReference type="PATRIC" id="fig|1234595.3.peg.766"/>
<keyword evidence="2" id="KW-0479">Metal-binding</keyword>
<dbReference type="InterPro" id="IPR003829">
    <property type="entry name" value="Pirin_N_dom"/>
</dbReference>
<dbReference type="EMBL" id="AMRV01000002">
    <property type="protein sequence ID" value="EMD83795.1"/>
    <property type="molecule type" value="Genomic_DNA"/>
</dbReference>
<protein>
    <submittedName>
        <fullName evidence="6">Pirin</fullName>
    </submittedName>
</protein>
<dbReference type="AlphaFoldDB" id="M2SEM6"/>
<dbReference type="InterPro" id="IPR011051">
    <property type="entry name" value="RmlC_Cupin_sf"/>
</dbReference>
<dbReference type="InterPro" id="IPR012093">
    <property type="entry name" value="Pirin"/>
</dbReference>
<dbReference type="OrthoDB" id="9780903at2"/>
<sequence length="232" mass="25257">MIEVRKFASLGHANHGWLNARHHFSFASYRDPARMGWGRLRVWNDDEIAAKSGFPPHPHRDMEIITYVRTGAISHKDSLGNSGRTEAGDVQVMSAGSGIQHAEYNLEDEQTTLFQIWIEPTRPGGEPSWGARPFPRETRAGGFQVLASGMADDDDALPIRTDGRVAATTLRSGETATYALGKGRKAYLVPATGSIRVNGERADARDGVAVEGVTDLTITADEDSEIVLVDTI</sequence>
<organism evidence="6 7">
    <name type="scientific">Pacificimonas flava</name>
    <dbReference type="NCBI Taxonomy" id="1234595"/>
    <lineage>
        <taxon>Bacteria</taxon>
        <taxon>Pseudomonadati</taxon>
        <taxon>Pseudomonadota</taxon>
        <taxon>Alphaproteobacteria</taxon>
        <taxon>Sphingomonadales</taxon>
        <taxon>Sphingosinicellaceae</taxon>
        <taxon>Pacificimonas</taxon>
    </lineage>
</organism>
<evidence type="ECO:0000259" key="5">
    <source>
        <dbReference type="Pfam" id="PF17954"/>
    </source>
</evidence>
<comment type="cofactor">
    <cofactor evidence="2">
        <name>Fe cation</name>
        <dbReference type="ChEBI" id="CHEBI:24875"/>
    </cofactor>
    <text evidence="2">Binds 1 Fe cation per subunit.</text>
</comment>
<evidence type="ECO:0000256" key="3">
    <source>
        <dbReference type="RuleBase" id="RU003457"/>
    </source>
</evidence>
<dbReference type="PANTHER" id="PTHR43212">
    <property type="entry name" value="QUERCETIN 2,3-DIOXYGENASE"/>
    <property type="match status" value="1"/>
</dbReference>
<keyword evidence="2" id="KW-0408">Iron</keyword>
<gene>
    <name evidence="6" type="ORF">C725_0767</name>
</gene>
<dbReference type="Proteomes" id="UP000011717">
    <property type="component" value="Unassembled WGS sequence"/>
</dbReference>
<reference evidence="6 7" key="1">
    <citation type="journal article" date="2013" name="Genome Announc.">
        <title>Draft Genome Sequence of Strain JLT2015T, Belonging to the Family Sphingomonadaceae of the Alphaproteobacteria.</title>
        <authorList>
            <person name="Tang K."/>
            <person name="Liu K."/>
            <person name="Li S."/>
            <person name="Jiao N."/>
        </authorList>
    </citation>
    <scope>NUCLEOTIDE SEQUENCE [LARGE SCALE GENOMIC DNA]</scope>
    <source>
        <strain evidence="6 7">JLT2015</strain>
    </source>
</reference>
<feature type="binding site" evidence="2">
    <location>
        <position position="101"/>
    </location>
    <ligand>
        <name>Fe cation</name>
        <dbReference type="ChEBI" id="CHEBI:24875"/>
    </ligand>
</feature>
<dbReference type="InterPro" id="IPR041602">
    <property type="entry name" value="Quercetinase_C"/>
</dbReference>
<dbReference type="PIRSF" id="PIRSF006232">
    <property type="entry name" value="Pirin"/>
    <property type="match status" value="1"/>
</dbReference>
<evidence type="ECO:0000313" key="6">
    <source>
        <dbReference type="EMBL" id="EMD83795.1"/>
    </source>
</evidence>
<evidence type="ECO:0000256" key="2">
    <source>
        <dbReference type="PIRSR" id="PIRSR006232-1"/>
    </source>
</evidence>
<feature type="binding site" evidence="2">
    <location>
        <position position="103"/>
    </location>
    <ligand>
        <name>Fe cation</name>
        <dbReference type="ChEBI" id="CHEBI:24875"/>
    </ligand>
</feature>
<comment type="similarity">
    <text evidence="1 3">Belongs to the pirin family.</text>
</comment>
<comment type="caution">
    <text evidence="6">The sequence shown here is derived from an EMBL/GenBank/DDBJ whole genome shotgun (WGS) entry which is preliminary data.</text>
</comment>
<feature type="binding site" evidence="2">
    <location>
        <position position="59"/>
    </location>
    <ligand>
        <name>Fe cation</name>
        <dbReference type="ChEBI" id="CHEBI:24875"/>
    </ligand>
</feature>
<evidence type="ECO:0000259" key="4">
    <source>
        <dbReference type="Pfam" id="PF02678"/>
    </source>
</evidence>
<proteinExistence type="inferred from homology"/>
<accession>M2SEM6</accession>
<dbReference type="Pfam" id="PF17954">
    <property type="entry name" value="Pirin_C_2"/>
    <property type="match status" value="1"/>
</dbReference>